<dbReference type="Proteomes" id="UP000676336">
    <property type="component" value="Unassembled WGS sequence"/>
</dbReference>
<evidence type="ECO:0000313" key="1">
    <source>
        <dbReference type="EMBL" id="CAF5207043.1"/>
    </source>
</evidence>
<feature type="non-terminal residue" evidence="1">
    <location>
        <position position="1"/>
    </location>
</feature>
<organism evidence="1 2">
    <name type="scientific">Rotaria magnacalcarata</name>
    <dbReference type="NCBI Taxonomy" id="392030"/>
    <lineage>
        <taxon>Eukaryota</taxon>
        <taxon>Metazoa</taxon>
        <taxon>Spiralia</taxon>
        <taxon>Gnathifera</taxon>
        <taxon>Rotifera</taxon>
        <taxon>Eurotatoria</taxon>
        <taxon>Bdelloidea</taxon>
        <taxon>Philodinida</taxon>
        <taxon>Philodinidae</taxon>
        <taxon>Rotaria</taxon>
    </lineage>
</organism>
<sequence>MPIDWCAHPVAHLSTTKLGCRPSHPRGDRRLHAELTRHISETYGMIDETGQFLTGYHLCRTCYEKENAIYNATKSHQQNMGEDGGEVMDVDDENTENQRQLHSTTNDLSMADYQMNEKLESSTPESFTGIFQALSITPILDTRNTGALKRDVTRAIQGIRELADELCHVPSTKTLKPNVTLLTTEENESLIDGLTRLFDSSDYDDQVRLLTLSPPTWGRVQIENFFFCNEWQSRR</sequence>
<reference evidence="1" key="1">
    <citation type="submission" date="2021-02" db="EMBL/GenBank/DDBJ databases">
        <authorList>
            <person name="Nowell W R."/>
        </authorList>
    </citation>
    <scope>NUCLEOTIDE SEQUENCE</scope>
</reference>
<protein>
    <submittedName>
        <fullName evidence="1">Uncharacterized protein</fullName>
    </submittedName>
</protein>
<proteinExistence type="predicted"/>
<comment type="caution">
    <text evidence="1">The sequence shown here is derived from an EMBL/GenBank/DDBJ whole genome shotgun (WGS) entry which is preliminary data.</text>
</comment>
<dbReference type="AlphaFoldDB" id="A0A8S3IZD1"/>
<accession>A0A8S3IZD1</accession>
<gene>
    <name evidence="1" type="ORF">SMN809_LOCUS77210</name>
</gene>
<name>A0A8S3IZD1_9BILA</name>
<dbReference type="EMBL" id="CAJOBI010336756">
    <property type="protein sequence ID" value="CAF5207043.1"/>
    <property type="molecule type" value="Genomic_DNA"/>
</dbReference>
<evidence type="ECO:0000313" key="2">
    <source>
        <dbReference type="Proteomes" id="UP000676336"/>
    </source>
</evidence>